<dbReference type="PANTHER" id="PTHR43747">
    <property type="entry name" value="FAD-BINDING PROTEIN"/>
    <property type="match status" value="1"/>
</dbReference>
<dbReference type="AlphaFoldDB" id="A0A4U0SN86"/>
<dbReference type="Pfam" id="PF01494">
    <property type="entry name" value="FAD_binding_3"/>
    <property type="match status" value="1"/>
</dbReference>
<dbReference type="EMBL" id="SUMC01000009">
    <property type="protein sequence ID" value="TKA11216.1"/>
    <property type="molecule type" value="Genomic_DNA"/>
</dbReference>
<comment type="caution">
    <text evidence="4">The sequence shown here is derived from an EMBL/GenBank/DDBJ whole genome shotgun (WGS) entry which is preliminary data.</text>
</comment>
<dbReference type="GO" id="GO:0071949">
    <property type="term" value="F:FAD binding"/>
    <property type="evidence" value="ECO:0007669"/>
    <property type="project" value="InterPro"/>
</dbReference>
<dbReference type="GO" id="GO:0016491">
    <property type="term" value="F:oxidoreductase activity"/>
    <property type="evidence" value="ECO:0007669"/>
    <property type="project" value="UniProtKB-KW"/>
</dbReference>
<proteinExistence type="inferred from homology"/>
<sequence length="548" mass="61846">MSNESGTNGTEFDVIILGSGIAGSTLGAILARNGASVLLIDAANHPRFAVGESTTPHTLVLFKLLARRYGVPELEVLTSYESCIEEIGTTNGIKRHFGFMVHHEGQEPDPLEVNQFNAPAKLNQSSHLFRQDSDAYLYYAAVRYGCVAKQGYRVADVELGDDHVTVVGQDGTRHTARYLVDASGFRSPLAQKLALREQPARFKHHSRSLFTHMVGVKTTDECLRMPLTEMPPVPWFHGTMHHMFPRGWFWVIPFNNEPRSRNQLVSVGLTLDERLYPKSADLTPGEEFAHYAAKFPAVERIFTDARAVREWVSTDRLQYSSSRTIGHRWCLMSHAAGFLDPLFSRGISNTAEVINALSWRLLAALKDDDFSEERFGFVEKLEQGLLDFNDNMVNSSFVSFENYELWNAVFRVWAYGGVPGNLRVERLIDRFEKTRDDDVFDALEDVPNIGLWWPDQPAYRALFDHMVKLCDQVDAGTLDATVAGRELMARIGSSEFVAPNFGFRERDVRFITPTKQMLKDMMRWIATEAPEDMRFLAEGMTFGAPATV</sequence>
<dbReference type="RefSeq" id="WP_136723629.1">
    <property type="nucleotide sequence ID" value="NZ_SUMC01000009.1"/>
</dbReference>
<dbReference type="Gene3D" id="3.50.50.60">
    <property type="entry name" value="FAD/NAD(P)-binding domain"/>
    <property type="match status" value="1"/>
</dbReference>
<evidence type="ECO:0000256" key="2">
    <source>
        <dbReference type="ARBA" id="ARBA00038396"/>
    </source>
</evidence>
<dbReference type="SUPFAM" id="SSF51905">
    <property type="entry name" value="FAD/NAD(P)-binding domain"/>
    <property type="match status" value="1"/>
</dbReference>
<evidence type="ECO:0000313" key="5">
    <source>
        <dbReference type="Proteomes" id="UP000305778"/>
    </source>
</evidence>
<evidence type="ECO:0000256" key="1">
    <source>
        <dbReference type="ARBA" id="ARBA00023002"/>
    </source>
</evidence>
<dbReference type="InterPro" id="IPR036188">
    <property type="entry name" value="FAD/NAD-bd_sf"/>
</dbReference>
<accession>A0A4U0SN86</accession>
<keyword evidence="1" id="KW-0560">Oxidoreductase</keyword>
<organism evidence="4 5">
    <name type="scientific">Actinacidiphila oryziradicis</name>
    <dbReference type="NCBI Taxonomy" id="2571141"/>
    <lineage>
        <taxon>Bacteria</taxon>
        <taxon>Bacillati</taxon>
        <taxon>Actinomycetota</taxon>
        <taxon>Actinomycetes</taxon>
        <taxon>Kitasatosporales</taxon>
        <taxon>Streptomycetaceae</taxon>
        <taxon>Actinacidiphila</taxon>
    </lineage>
</organism>
<name>A0A4U0SN86_9ACTN</name>
<protein>
    <submittedName>
        <fullName evidence="4">FAD-dependent oxidoreductase</fullName>
    </submittedName>
</protein>
<evidence type="ECO:0000259" key="3">
    <source>
        <dbReference type="Pfam" id="PF01494"/>
    </source>
</evidence>
<dbReference type="InterPro" id="IPR002938">
    <property type="entry name" value="FAD-bd"/>
</dbReference>
<comment type="similarity">
    <text evidence="2">Belongs to the flavin-dependent halogenase family. Bacterial tryptophan halogenase subfamily.</text>
</comment>
<dbReference type="PRINTS" id="PR00420">
    <property type="entry name" value="RNGMNOXGNASE"/>
</dbReference>
<reference evidence="4 5" key="1">
    <citation type="submission" date="2019-04" db="EMBL/GenBank/DDBJ databases">
        <title>Streptomyces oryziradicis sp. nov., a novel actinomycete isolated from rhizosphere soil of rice (Oryza sativa L.).</title>
        <authorList>
            <person name="Li C."/>
        </authorList>
    </citation>
    <scope>NUCLEOTIDE SEQUENCE [LARGE SCALE GENOMIC DNA]</scope>
    <source>
        <strain evidence="4 5">NEAU-C40</strain>
    </source>
</reference>
<dbReference type="Proteomes" id="UP000305778">
    <property type="component" value="Unassembled WGS sequence"/>
</dbReference>
<evidence type="ECO:0000313" key="4">
    <source>
        <dbReference type="EMBL" id="TKA11216.1"/>
    </source>
</evidence>
<feature type="domain" description="FAD-binding" evidence="3">
    <location>
        <begin position="12"/>
        <end position="366"/>
    </location>
</feature>
<dbReference type="PANTHER" id="PTHR43747:SF5">
    <property type="entry name" value="FAD-BINDING DOMAIN-CONTAINING PROTEIN"/>
    <property type="match status" value="1"/>
</dbReference>
<dbReference type="InterPro" id="IPR050816">
    <property type="entry name" value="Flavin-dep_Halogenase_NPB"/>
</dbReference>
<dbReference type="OrthoDB" id="103324at2"/>
<gene>
    <name evidence="4" type="ORF">FCI23_12730</name>
</gene>
<keyword evidence="5" id="KW-1185">Reference proteome</keyword>